<evidence type="ECO:0000256" key="1">
    <source>
        <dbReference type="ARBA" id="ARBA00022598"/>
    </source>
</evidence>
<organism evidence="6 7">
    <name type="scientific">Celeribacter arenosi</name>
    <dbReference type="NCBI Taxonomy" id="792649"/>
    <lineage>
        <taxon>Bacteria</taxon>
        <taxon>Pseudomonadati</taxon>
        <taxon>Pseudomonadota</taxon>
        <taxon>Alphaproteobacteria</taxon>
        <taxon>Rhodobacterales</taxon>
        <taxon>Roseobacteraceae</taxon>
        <taxon>Celeribacter</taxon>
    </lineage>
</organism>
<dbReference type="Proteomes" id="UP001399917">
    <property type="component" value="Unassembled WGS sequence"/>
</dbReference>
<protein>
    <recommendedName>
        <fullName evidence="3">biotin--[biotin carboxyl-carrier protein] ligase</fullName>
        <ecNumber evidence="3">6.3.4.15</ecNumber>
    </recommendedName>
</protein>
<feature type="domain" description="BPL/LPL catalytic" evidence="5">
    <location>
        <begin position="1"/>
        <end position="182"/>
    </location>
</feature>
<dbReference type="PANTHER" id="PTHR12835">
    <property type="entry name" value="BIOTIN PROTEIN LIGASE"/>
    <property type="match status" value="1"/>
</dbReference>
<dbReference type="SUPFAM" id="SSF55681">
    <property type="entry name" value="Class II aaRS and biotin synthetases"/>
    <property type="match status" value="1"/>
</dbReference>
<comment type="caution">
    <text evidence="6">The sequence shown here is derived from an EMBL/GenBank/DDBJ whole genome shotgun (WGS) entry which is preliminary data.</text>
</comment>
<keyword evidence="2" id="KW-0092">Biotin</keyword>
<dbReference type="RefSeq" id="WP_344847108.1">
    <property type="nucleotide sequence ID" value="NZ_BAABDF010000007.1"/>
</dbReference>
<dbReference type="InterPro" id="IPR045864">
    <property type="entry name" value="aa-tRNA-synth_II/BPL/LPL"/>
</dbReference>
<dbReference type="EMBL" id="BAABDF010000007">
    <property type="protein sequence ID" value="GAA3871144.1"/>
    <property type="molecule type" value="Genomic_DNA"/>
</dbReference>
<dbReference type="NCBIfam" id="TIGR00121">
    <property type="entry name" value="birA_ligase"/>
    <property type="match status" value="1"/>
</dbReference>
<gene>
    <name evidence="6" type="ORF">GCM10022404_21330</name>
</gene>
<dbReference type="Gene3D" id="3.30.930.10">
    <property type="entry name" value="Bira Bifunctional Protein, Domain 2"/>
    <property type="match status" value="1"/>
</dbReference>
<dbReference type="Gene3D" id="2.30.30.100">
    <property type="match status" value="1"/>
</dbReference>
<dbReference type="InterPro" id="IPR004408">
    <property type="entry name" value="Biotin_CoA_COase_ligase"/>
</dbReference>
<name>A0ABP7KCF2_9RHOB</name>
<dbReference type="PANTHER" id="PTHR12835:SF5">
    <property type="entry name" value="BIOTIN--PROTEIN LIGASE"/>
    <property type="match status" value="1"/>
</dbReference>
<dbReference type="Pfam" id="PF03099">
    <property type="entry name" value="BPL_LplA_LipB"/>
    <property type="match status" value="1"/>
</dbReference>
<dbReference type="Pfam" id="PF02237">
    <property type="entry name" value="BPL_C"/>
    <property type="match status" value="1"/>
</dbReference>
<evidence type="ECO:0000256" key="3">
    <source>
        <dbReference type="ARBA" id="ARBA00024227"/>
    </source>
</evidence>
<evidence type="ECO:0000313" key="7">
    <source>
        <dbReference type="Proteomes" id="UP001399917"/>
    </source>
</evidence>
<dbReference type="InterPro" id="IPR003142">
    <property type="entry name" value="BPL_C"/>
</dbReference>
<dbReference type="GO" id="GO:0016874">
    <property type="term" value="F:ligase activity"/>
    <property type="evidence" value="ECO:0007669"/>
    <property type="project" value="UniProtKB-KW"/>
</dbReference>
<keyword evidence="1 6" id="KW-0436">Ligase</keyword>
<comment type="catalytic activity">
    <reaction evidence="4">
        <text>biotin + L-lysyl-[protein] + ATP = N(6)-biotinyl-L-lysyl-[protein] + AMP + diphosphate + H(+)</text>
        <dbReference type="Rhea" id="RHEA:11756"/>
        <dbReference type="Rhea" id="RHEA-COMP:9752"/>
        <dbReference type="Rhea" id="RHEA-COMP:10505"/>
        <dbReference type="ChEBI" id="CHEBI:15378"/>
        <dbReference type="ChEBI" id="CHEBI:29969"/>
        <dbReference type="ChEBI" id="CHEBI:30616"/>
        <dbReference type="ChEBI" id="CHEBI:33019"/>
        <dbReference type="ChEBI" id="CHEBI:57586"/>
        <dbReference type="ChEBI" id="CHEBI:83144"/>
        <dbReference type="ChEBI" id="CHEBI:456215"/>
        <dbReference type="EC" id="6.3.4.15"/>
    </reaction>
</comment>
<dbReference type="EC" id="6.3.4.15" evidence="3"/>
<keyword evidence="7" id="KW-1185">Reference proteome</keyword>
<evidence type="ECO:0000313" key="6">
    <source>
        <dbReference type="EMBL" id="GAA3871144.1"/>
    </source>
</evidence>
<evidence type="ECO:0000256" key="4">
    <source>
        <dbReference type="ARBA" id="ARBA00047846"/>
    </source>
</evidence>
<dbReference type="CDD" id="cd16442">
    <property type="entry name" value="BPL"/>
    <property type="match status" value="1"/>
</dbReference>
<accession>A0ABP7KCF2</accession>
<evidence type="ECO:0000259" key="5">
    <source>
        <dbReference type="PROSITE" id="PS51733"/>
    </source>
</evidence>
<evidence type="ECO:0000256" key="2">
    <source>
        <dbReference type="ARBA" id="ARBA00023267"/>
    </source>
</evidence>
<proteinExistence type="predicted"/>
<dbReference type="InterPro" id="IPR004143">
    <property type="entry name" value="BPL_LPL_catalytic"/>
</dbReference>
<sequence>MQEWPTGVGRNVLASVDSTMSEAARVAASGVFPQWILAHEQTAAHGRRGRAWQMPAGNFAATYLMYPNEPPDRIALRSFVAALALYDAFVAVAGRPDPFSLKWPNDVLLNGGKVAGILLERGSSHLAIGIGVNLLQAPRVDQLEAEATAPVSLVDGTGVRVSPEEFLDLLAPSYAAHEATFVTYGFGPIRSAWLNRAARLGQPVRARTMTAEHHGTFETVDEAGNLVLKTPQGTLSIPAAEVYF</sequence>
<dbReference type="PROSITE" id="PS51733">
    <property type="entry name" value="BPL_LPL_CATALYTIC"/>
    <property type="match status" value="1"/>
</dbReference>
<reference evidence="7" key="1">
    <citation type="journal article" date="2019" name="Int. J. Syst. Evol. Microbiol.">
        <title>The Global Catalogue of Microorganisms (GCM) 10K type strain sequencing project: providing services to taxonomists for standard genome sequencing and annotation.</title>
        <authorList>
            <consortium name="The Broad Institute Genomics Platform"/>
            <consortium name="The Broad Institute Genome Sequencing Center for Infectious Disease"/>
            <person name="Wu L."/>
            <person name="Ma J."/>
        </authorList>
    </citation>
    <scope>NUCLEOTIDE SEQUENCE [LARGE SCALE GENOMIC DNA]</scope>
    <source>
        <strain evidence="7">JCM 17190</strain>
    </source>
</reference>